<dbReference type="InterPro" id="IPR052016">
    <property type="entry name" value="Bact_Sigma-Reg"/>
</dbReference>
<gene>
    <name evidence="5" type="ORF">DXX94_15380</name>
</gene>
<keyword evidence="2" id="KW-0597">Phosphoprotein</keyword>
<dbReference type="PROSITE" id="PS50110">
    <property type="entry name" value="RESPONSE_REGULATORY"/>
    <property type="match status" value="1"/>
</dbReference>
<dbReference type="Pfam" id="PF13581">
    <property type="entry name" value="HATPase_c_2"/>
    <property type="match status" value="1"/>
</dbReference>
<dbReference type="SMART" id="SM00448">
    <property type="entry name" value="REC"/>
    <property type="match status" value="1"/>
</dbReference>
<dbReference type="PANTHER" id="PTHR43156:SF2">
    <property type="entry name" value="STAGE II SPORULATION PROTEIN E"/>
    <property type="match status" value="1"/>
</dbReference>
<proteinExistence type="predicted"/>
<dbReference type="InterPro" id="IPR036457">
    <property type="entry name" value="PPM-type-like_dom_sf"/>
</dbReference>
<organism evidence="5 6">
    <name type="scientific">Thalassotalea euphylliae</name>
    <dbReference type="NCBI Taxonomy" id="1655234"/>
    <lineage>
        <taxon>Bacteria</taxon>
        <taxon>Pseudomonadati</taxon>
        <taxon>Pseudomonadota</taxon>
        <taxon>Gammaproteobacteria</taxon>
        <taxon>Alteromonadales</taxon>
        <taxon>Colwelliaceae</taxon>
        <taxon>Thalassotalea</taxon>
    </lineage>
</organism>
<accession>A0A3E0U4W7</accession>
<name>A0A3E0U4W7_9GAMM</name>
<dbReference type="InterPro" id="IPR003594">
    <property type="entry name" value="HATPase_dom"/>
</dbReference>
<evidence type="ECO:0000256" key="1">
    <source>
        <dbReference type="ARBA" id="ARBA00022801"/>
    </source>
</evidence>
<feature type="modified residue" description="4-aspartylphosphate" evidence="2">
    <location>
        <position position="286"/>
    </location>
</feature>
<dbReference type="SUPFAM" id="SSF52172">
    <property type="entry name" value="CheY-like"/>
    <property type="match status" value="1"/>
</dbReference>
<dbReference type="GO" id="GO:0000160">
    <property type="term" value="P:phosphorelay signal transduction system"/>
    <property type="evidence" value="ECO:0007669"/>
    <property type="project" value="InterPro"/>
</dbReference>
<feature type="compositionally biased region" description="Basic residues" evidence="3">
    <location>
        <begin position="261"/>
        <end position="273"/>
    </location>
</feature>
<reference evidence="6" key="1">
    <citation type="submission" date="2018-08" db="EMBL/GenBank/DDBJ databases">
        <title>Thalassotalea euphylliae genome.</title>
        <authorList>
            <person name="Summers S."/>
            <person name="Rice S.A."/>
            <person name="Freckelton M.L."/>
            <person name="Nedved B.T."/>
            <person name="Hadfield M.G."/>
        </authorList>
    </citation>
    <scope>NUCLEOTIDE SEQUENCE [LARGE SCALE GENOMIC DNA]</scope>
    <source>
        <strain evidence="6">H3</strain>
    </source>
</reference>
<dbReference type="InterPro" id="IPR001932">
    <property type="entry name" value="PPM-type_phosphatase-like_dom"/>
</dbReference>
<dbReference type="PANTHER" id="PTHR43156">
    <property type="entry name" value="STAGE II SPORULATION PROTEIN E-RELATED"/>
    <property type="match status" value="1"/>
</dbReference>
<dbReference type="SUPFAM" id="SSF81606">
    <property type="entry name" value="PP2C-like"/>
    <property type="match status" value="1"/>
</dbReference>
<comment type="caution">
    <text evidence="5">The sequence shown here is derived from an EMBL/GenBank/DDBJ whole genome shotgun (WGS) entry which is preliminary data.</text>
</comment>
<dbReference type="Gene3D" id="3.30.565.10">
    <property type="entry name" value="Histidine kinase-like ATPase, C-terminal domain"/>
    <property type="match status" value="1"/>
</dbReference>
<evidence type="ECO:0000256" key="3">
    <source>
        <dbReference type="SAM" id="MobiDB-lite"/>
    </source>
</evidence>
<dbReference type="Proteomes" id="UP000256899">
    <property type="component" value="Unassembled WGS sequence"/>
</dbReference>
<keyword evidence="6" id="KW-1185">Reference proteome</keyword>
<feature type="region of interest" description="Disordered" evidence="3">
    <location>
        <begin position="114"/>
        <end position="133"/>
    </location>
</feature>
<keyword evidence="1" id="KW-0378">Hydrolase</keyword>
<dbReference type="AlphaFoldDB" id="A0A3E0U4W7"/>
<dbReference type="InterPro" id="IPR011006">
    <property type="entry name" value="CheY-like_superfamily"/>
</dbReference>
<dbReference type="Pfam" id="PF00072">
    <property type="entry name" value="Response_reg"/>
    <property type="match status" value="1"/>
</dbReference>
<feature type="region of interest" description="Disordered" evidence="3">
    <location>
        <begin position="254"/>
        <end position="276"/>
    </location>
</feature>
<evidence type="ECO:0000313" key="5">
    <source>
        <dbReference type="EMBL" id="REL31986.1"/>
    </source>
</evidence>
<dbReference type="Gene3D" id="3.60.40.10">
    <property type="entry name" value="PPM-type phosphatase domain"/>
    <property type="match status" value="1"/>
</dbReference>
<dbReference type="GO" id="GO:0016791">
    <property type="term" value="F:phosphatase activity"/>
    <property type="evidence" value="ECO:0007669"/>
    <property type="project" value="TreeGrafter"/>
</dbReference>
<dbReference type="RefSeq" id="WP_116017234.1">
    <property type="nucleotide sequence ID" value="NZ_QUOT01000001.1"/>
</dbReference>
<evidence type="ECO:0000259" key="4">
    <source>
        <dbReference type="PROSITE" id="PS50110"/>
    </source>
</evidence>
<feature type="compositionally biased region" description="Polar residues" evidence="3">
    <location>
        <begin position="114"/>
        <end position="124"/>
    </location>
</feature>
<evidence type="ECO:0000313" key="6">
    <source>
        <dbReference type="Proteomes" id="UP000256899"/>
    </source>
</evidence>
<dbReference type="Pfam" id="PF07228">
    <property type="entry name" value="SpoIIE"/>
    <property type="match status" value="1"/>
</dbReference>
<dbReference type="CDD" id="cd00156">
    <property type="entry name" value="REC"/>
    <property type="match status" value="1"/>
</dbReference>
<dbReference type="SMART" id="SM00331">
    <property type="entry name" value="PP2C_SIG"/>
    <property type="match status" value="1"/>
</dbReference>
<dbReference type="InterPro" id="IPR001789">
    <property type="entry name" value="Sig_transdc_resp-reg_receiver"/>
</dbReference>
<protein>
    <submittedName>
        <fullName evidence="5">Response regulator</fullName>
    </submittedName>
</protein>
<sequence length="634" mass="70206">MMDTLLLTLTRPASLNEIKTIRDAATNVLTKCGVDSAEVNKAKLVISEWATNIVKHAIEPATFIQLMVSQAKLLPSVGGVGNGNDEVSSQRITISLQDNSSYFDEFNQRQMRVNGLNKSNPTTTSEDDEARANTQQASLSFGESGMGLDIIFNLFADCKYQRRLRASAQTFSKLPIQGCGDSAPEVNRFSFSLQYQTRSQANVRIAVVEDEPMMRELIKGYLPSYYEVSVFNDGLAFLQHVEQNSIADVNQLSSEQTAQHFRQHSKPHARPHSRPQSGVYDLVISDISMPNLDGLNLKKRLAADSKLSHIPFIFLTAQDDFDVEMQANHLGIDNYLIKPVQKEKLRLSVERALIRHQQLEAEKKARLNRSLDNTLNQALKPEVSDSICGYQIHARSFSPKTGGGDFVYQQAIGDKTLLILADVMGHDAQAKLFAHSFSGFFSGFLSGLSLNTQPFPQAKCFDLTAMMTALSNKLFEDELLSCSMFTYLALLIDEQGLEIASAGHPQPLLLTASSTADMPIYKVLNVQGALAGVCPGLEYQSTYLSIQLGQQLLLFTDGLTDCLPKDMKPNAFFDQLLSLKSTCQGHSDEAFLPEFEIASKHCSAETFIELSFEHFLTLCPKPNDDVTLLLLTKS</sequence>
<evidence type="ECO:0000256" key="2">
    <source>
        <dbReference type="PROSITE-ProRule" id="PRU00169"/>
    </source>
</evidence>
<dbReference type="Gene3D" id="3.40.50.2300">
    <property type="match status" value="1"/>
</dbReference>
<dbReference type="InterPro" id="IPR036890">
    <property type="entry name" value="HATPase_C_sf"/>
</dbReference>
<dbReference type="EMBL" id="QUOT01000001">
    <property type="protein sequence ID" value="REL31986.1"/>
    <property type="molecule type" value="Genomic_DNA"/>
</dbReference>
<feature type="domain" description="Response regulatory" evidence="4">
    <location>
        <begin position="204"/>
        <end position="353"/>
    </location>
</feature>